<sequence>MDRIRKGVAIMNVTFREPRGDGTGGWRLEFLAGKGAEEGVIPCPPDSRTRSEDFVHAVLDHWMPGFPVGGYIPRAKALMQKASRTGEDPIPDFQDLGEELLLHGERPGEPLWSILPGDLTAHLPTRKVAGRGPLAHLCGRLGKGTVRSMLVVHLIQVGREAMGPARATWYARGMDYERRVAVGKALAELFEWMDRTVRERGWRAAQGELALASDVVRFRFECPLTWEWARPVEPARSREVG</sequence>
<name>A0A1G5GPM3_9GAMM</name>
<dbReference type="EMBL" id="FMUN01000007">
    <property type="protein sequence ID" value="SCY53515.1"/>
    <property type="molecule type" value="Genomic_DNA"/>
</dbReference>
<dbReference type="AlphaFoldDB" id="A0A1G5GPM3"/>
<gene>
    <name evidence="1" type="ORF">SAMN05661077_2391</name>
</gene>
<proteinExistence type="predicted"/>
<accession>A0A1G5GPM3</accession>
<organism evidence="1 2">
    <name type="scientific">Thiohalorhabdus denitrificans</name>
    <dbReference type="NCBI Taxonomy" id="381306"/>
    <lineage>
        <taxon>Bacteria</taxon>
        <taxon>Pseudomonadati</taxon>
        <taxon>Pseudomonadota</taxon>
        <taxon>Gammaproteobacteria</taxon>
        <taxon>Thiohalorhabdales</taxon>
        <taxon>Thiohalorhabdaceae</taxon>
        <taxon>Thiohalorhabdus</taxon>
    </lineage>
</organism>
<dbReference type="Proteomes" id="UP000183104">
    <property type="component" value="Unassembled WGS sequence"/>
</dbReference>
<keyword evidence="2" id="KW-1185">Reference proteome</keyword>
<evidence type="ECO:0000313" key="1">
    <source>
        <dbReference type="EMBL" id="SCY53515.1"/>
    </source>
</evidence>
<evidence type="ECO:0000313" key="2">
    <source>
        <dbReference type="Proteomes" id="UP000183104"/>
    </source>
</evidence>
<protein>
    <submittedName>
        <fullName evidence="1">Uncharacterized protein</fullName>
    </submittedName>
</protein>
<reference evidence="2" key="1">
    <citation type="submission" date="2016-10" db="EMBL/GenBank/DDBJ databases">
        <authorList>
            <person name="Varghese N."/>
        </authorList>
    </citation>
    <scope>NUCLEOTIDE SEQUENCE [LARGE SCALE GENOMIC DNA]</scope>
    <source>
        <strain evidence="2">HL 19</strain>
    </source>
</reference>